<keyword evidence="2" id="KW-0813">Transport</keyword>
<dbReference type="InterPro" id="IPR006059">
    <property type="entry name" value="SBP"/>
</dbReference>
<feature type="non-terminal residue" evidence="4">
    <location>
        <position position="255"/>
    </location>
</feature>
<gene>
    <name evidence="4" type="ORF">S01H1_59187</name>
</gene>
<sequence length="255" mass="28742">IAYEAGSWEGYMEKLLSSTAAGMAPDVFWMGAEFVPDLAPLGALLPLTEYAEADPLWWDDYLRPAREDLTWRGDIYGIPQLLSGRAVVYRKDFFAEAGLDQEKGPDTWQDLIDYAVKLTKRDSTGRITRAGFDDDWGTGSPTQLWMHFVLQSGGQLFSTDELTKETKVRYNDAAGVRATEFYKGWFQTWKFSVAGAMPHLAGLSGLVLDTAAMSYMTYGVIMNAKMYKPEIEPKLGLWWDTRMSPFTPRAHQVFA</sequence>
<name>X0WQT4_9ZZZZ</name>
<evidence type="ECO:0000256" key="2">
    <source>
        <dbReference type="ARBA" id="ARBA00022448"/>
    </source>
</evidence>
<comment type="subcellular location">
    <subcellularLocation>
        <location evidence="1">Cell envelope</location>
    </subcellularLocation>
</comment>
<dbReference type="PANTHER" id="PTHR43649:SF31">
    <property type="entry name" value="SN-GLYCEROL-3-PHOSPHATE-BINDING PERIPLASMIC PROTEIN UGPB"/>
    <property type="match status" value="1"/>
</dbReference>
<organism evidence="4">
    <name type="scientific">marine sediment metagenome</name>
    <dbReference type="NCBI Taxonomy" id="412755"/>
    <lineage>
        <taxon>unclassified sequences</taxon>
        <taxon>metagenomes</taxon>
        <taxon>ecological metagenomes</taxon>
    </lineage>
</organism>
<evidence type="ECO:0000313" key="4">
    <source>
        <dbReference type="EMBL" id="GAG25562.1"/>
    </source>
</evidence>
<dbReference type="EMBL" id="BARS01038700">
    <property type="protein sequence ID" value="GAG25562.1"/>
    <property type="molecule type" value="Genomic_DNA"/>
</dbReference>
<comment type="caution">
    <text evidence="4">The sequence shown here is derived from an EMBL/GenBank/DDBJ whole genome shotgun (WGS) entry which is preliminary data.</text>
</comment>
<dbReference type="Pfam" id="PF01547">
    <property type="entry name" value="SBP_bac_1"/>
    <property type="match status" value="1"/>
</dbReference>
<dbReference type="Gene3D" id="3.40.190.10">
    <property type="entry name" value="Periplasmic binding protein-like II"/>
    <property type="match status" value="1"/>
</dbReference>
<protein>
    <recommendedName>
        <fullName evidence="5">Extracellular solute-binding protein</fullName>
    </recommendedName>
</protein>
<reference evidence="4" key="1">
    <citation type="journal article" date="2014" name="Front. Microbiol.">
        <title>High frequency of phylogenetically diverse reductive dehalogenase-homologous genes in deep subseafloor sedimentary metagenomes.</title>
        <authorList>
            <person name="Kawai M."/>
            <person name="Futagami T."/>
            <person name="Toyoda A."/>
            <person name="Takaki Y."/>
            <person name="Nishi S."/>
            <person name="Hori S."/>
            <person name="Arai W."/>
            <person name="Tsubouchi T."/>
            <person name="Morono Y."/>
            <person name="Uchiyama I."/>
            <person name="Ito T."/>
            <person name="Fujiyama A."/>
            <person name="Inagaki F."/>
            <person name="Takami H."/>
        </authorList>
    </citation>
    <scope>NUCLEOTIDE SEQUENCE</scope>
    <source>
        <strain evidence="4">Expedition CK06-06</strain>
    </source>
</reference>
<dbReference type="InterPro" id="IPR050490">
    <property type="entry name" value="Bact_solute-bd_prot1"/>
</dbReference>
<dbReference type="SUPFAM" id="SSF53850">
    <property type="entry name" value="Periplasmic binding protein-like II"/>
    <property type="match status" value="1"/>
</dbReference>
<feature type="non-terminal residue" evidence="4">
    <location>
        <position position="1"/>
    </location>
</feature>
<accession>X0WQT4</accession>
<keyword evidence="3" id="KW-0732">Signal</keyword>
<evidence type="ECO:0008006" key="5">
    <source>
        <dbReference type="Google" id="ProtNLM"/>
    </source>
</evidence>
<evidence type="ECO:0000256" key="1">
    <source>
        <dbReference type="ARBA" id="ARBA00004196"/>
    </source>
</evidence>
<dbReference type="GO" id="GO:0030313">
    <property type="term" value="C:cell envelope"/>
    <property type="evidence" value="ECO:0007669"/>
    <property type="project" value="UniProtKB-SubCell"/>
</dbReference>
<proteinExistence type="predicted"/>
<dbReference type="AlphaFoldDB" id="X0WQT4"/>
<dbReference type="PANTHER" id="PTHR43649">
    <property type="entry name" value="ARABINOSE-BINDING PROTEIN-RELATED"/>
    <property type="match status" value="1"/>
</dbReference>
<evidence type="ECO:0000256" key="3">
    <source>
        <dbReference type="ARBA" id="ARBA00022729"/>
    </source>
</evidence>